<name>A0A2C5T8B3_MORMO</name>
<dbReference type="PRINTS" id="PR00969">
    <property type="entry name" value="CHAPERONPILI"/>
</dbReference>
<dbReference type="PROSITE" id="PS00635">
    <property type="entry name" value="PILI_CHAPERONE"/>
    <property type="match status" value="1"/>
</dbReference>
<feature type="domain" description="Pili assembly chaperone C-terminal" evidence="8">
    <location>
        <begin position="162"/>
        <end position="223"/>
    </location>
</feature>
<evidence type="ECO:0000256" key="4">
    <source>
        <dbReference type="ARBA" id="ARBA00022764"/>
    </source>
</evidence>
<reference evidence="9" key="1">
    <citation type="submission" date="2017-12" db="EMBL/GenBank/DDBJ databases">
        <title>Genome sequencing and analysis.</title>
        <authorList>
            <person name="Huang Y.-T."/>
        </authorList>
    </citation>
    <scope>NUCLEOTIDE SEQUENCE</scope>
    <source>
        <strain evidence="9">VGH116</strain>
    </source>
</reference>
<dbReference type="AlphaFoldDB" id="A0A2C5T8B3"/>
<evidence type="ECO:0000259" key="8">
    <source>
        <dbReference type="Pfam" id="PF02753"/>
    </source>
</evidence>
<proteinExistence type="inferred from homology"/>
<feature type="domain" description="Pili assembly chaperone N-terminal" evidence="7">
    <location>
        <begin position="20"/>
        <end position="140"/>
    </location>
</feature>
<protein>
    <submittedName>
        <fullName evidence="9">Molecular chaperone</fullName>
    </submittedName>
</protein>
<comment type="similarity">
    <text evidence="2 6">Belongs to the periplasmic pilus chaperone family.</text>
</comment>
<dbReference type="InterPro" id="IPR036316">
    <property type="entry name" value="Pili_assmbl_chap_C_dom_sf"/>
</dbReference>
<dbReference type="EMBL" id="PKLF01000013">
    <property type="protein sequence ID" value="MBE8613706.1"/>
    <property type="molecule type" value="Genomic_DNA"/>
</dbReference>
<dbReference type="InterPro" id="IPR016148">
    <property type="entry name" value="Pili_assmbl_chaperone_C"/>
</dbReference>
<dbReference type="RefSeq" id="WP_004237982.1">
    <property type="nucleotide sequence ID" value="NZ_ABGYJJ040000001.1"/>
</dbReference>
<accession>A0A2C5T8B3</accession>
<dbReference type="PANTHER" id="PTHR30251">
    <property type="entry name" value="PILUS ASSEMBLY CHAPERONE"/>
    <property type="match status" value="1"/>
</dbReference>
<evidence type="ECO:0000256" key="1">
    <source>
        <dbReference type="ARBA" id="ARBA00004418"/>
    </source>
</evidence>
<evidence type="ECO:0000256" key="2">
    <source>
        <dbReference type="ARBA" id="ARBA00007399"/>
    </source>
</evidence>
<dbReference type="InterPro" id="IPR018046">
    <property type="entry name" value="Pili_assmbl_chaperone_CS"/>
</dbReference>
<evidence type="ECO:0000313" key="9">
    <source>
        <dbReference type="EMBL" id="MBE8613706.1"/>
    </source>
</evidence>
<dbReference type="GO" id="GO:0030288">
    <property type="term" value="C:outer membrane-bounded periplasmic space"/>
    <property type="evidence" value="ECO:0007669"/>
    <property type="project" value="InterPro"/>
</dbReference>
<evidence type="ECO:0000256" key="6">
    <source>
        <dbReference type="RuleBase" id="RU003918"/>
    </source>
</evidence>
<dbReference type="SUPFAM" id="SSF49354">
    <property type="entry name" value="PapD-like"/>
    <property type="match status" value="1"/>
</dbReference>
<keyword evidence="5 6" id="KW-0143">Chaperone</keyword>
<dbReference type="GO" id="GO:0071555">
    <property type="term" value="P:cell wall organization"/>
    <property type="evidence" value="ECO:0007669"/>
    <property type="project" value="InterPro"/>
</dbReference>
<dbReference type="InterPro" id="IPR050643">
    <property type="entry name" value="Periplasmic_pilus_chap"/>
</dbReference>
<organism evidence="9 10">
    <name type="scientific">Morganella morganii</name>
    <name type="common">Proteus morganii</name>
    <dbReference type="NCBI Taxonomy" id="582"/>
    <lineage>
        <taxon>Bacteria</taxon>
        <taxon>Pseudomonadati</taxon>
        <taxon>Pseudomonadota</taxon>
        <taxon>Gammaproteobacteria</taxon>
        <taxon>Enterobacterales</taxon>
        <taxon>Morganellaceae</taxon>
        <taxon>Morganella</taxon>
    </lineage>
</organism>
<comment type="caution">
    <text evidence="9">The sequence shown here is derived from an EMBL/GenBank/DDBJ whole genome shotgun (WGS) entry which is preliminary data.</text>
</comment>
<dbReference type="GeneID" id="93358778"/>
<evidence type="ECO:0000256" key="3">
    <source>
        <dbReference type="ARBA" id="ARBA00022729"/>
    </source>
</evidence>
<dbReference type="InterPro" id="IPR001829">
    <property type="entry name" value="Pili_assmbl_chaperone_bac"/>
</dbReference>
<evidence type="ECO:0000256" key="5">
    <source>
        <dbReference type="ARBA" id="ARBA00023186"/>
    </source>
</evidence>
<dbReference type="Proteomes" id="UP000650477">
    <property type="component" value="Unassembled WGS sequence"/>
</dbReference>
<dbReference type="Pfam" id="PF02753">
    <property type="entry name" value="PapD_C"/>
    <property type="match status" value="1"/>
</dbReference>
<gene>
    <name evidence="9" type="ORF">CYG68_15045</name>
</gene>
<dbReference type="InterPro" id="IPR016147">
    <property type="entry name" value="Pili_assmbl_chaperone_N"/>
</dbReference>
<keyword evidence="4" id="KW-0574">Periplasm</keyword>
<evidence type="ECO:0000259" key="7">
    <source>
        <dbReference type="Pfam" id="PF00345"/>
    </source>
</evidence>
<dbReference type="Gene3D" id="2.60.40.10">
    <property type="entry name" value="Immunoglobulins"/>
    <property type="match status" value="2"/>
</dbReference>
<dbReference type="Pfam" id="PF00345">
    <property type="entry name" value="PapD_N"/>
    <property type="match status" value="1"/>
</dbReference>
<evidence type="ECO:0000313" key="10">
    <source>
        <dbReference type="Proteomes" id="UP000650477"/>
    </source>
</evidence>
<comment type="subcellular location">
    <subcellularLocation>
        <location evidence="1 6">Periplasm</location>
    </subcellularLocation>
</comment>
<dbReference type="PANTHER" id="PTHR30251:SF10">
    <property type="entry name" value="FIMBRIAL CHAPERONE YEHC-RELATED"/>
    <property type="match status" value="1"/>
</dbReference>
<dbReference type="InterPro" id="IPR008962">
    <property type="entry name" value="PapD-like_sf"/>
</dbReference>
<sequence length="230" mass="25019">MMRTGILIILLLCIQVGYAGVVINTTRVIFPGNQENTEIQLTNSGDMPSLVQSWVDEGDINSSPETSSAPFMVVPPVTRIAGSGGQQLKIRVLKNNLPRDRESVFYLNVVDIPAKTATTGNTLQFALRTRIKLFYRPDDLLQPPDAVPEQISASLSGETLILKNPTPYYFTLSALVSGGDNAPSHISTVMLAPYSESRVAYTGHLSAGESVTLISINDKGRNVRTEKKLN</sequence>
<keyword evidence="3" id="KW-0732">Signal</keyword>
<dbReference type="SUPFAM" id="SSF49584">
    <property type="entry name" value="Periplasmic chaperone C-domain"/>
    <property type="match status" value="1"/>
</dbReference>
<dbReference type="InterPro" id="IPR013783">
    <property type="entry name" value="Ig-like_fold"/>
</dbReference>